<feature type="signal peptide" evidence="1">
    <location>
        <begin position="1"/>
        <end position="28"/>
    </location>
</feature>
<protein>
    <submittedName>
        <fullName evidence="3">LysM peptidoglycan-binding domain-containing protein</fullName>
    </submittedName>
</protein>
<dbReference type="Pfam" id="PF01476">
    <property type="entry name" value="LysM"/>
    <property type="match status" value="1"/>
</dbReference>
<dbReference type="Proteomes" id="UP000649604">
    <property type="component" value="Unassembled WGS sequence"/>
</dbReference>
<dbReference type="Gene3D" id="3.10.350.10">
    <property type="entry name" value="LysM domain"/>
    <property type="match status" value="1"/>
</dbReference>
<dbReference type="InterPro" id="IPR036779">
    <property type="entry name" value="LysM_dom_sf"/>
</dbReference>
<feature type="chain" id="PRO_5039205153" evidence="1">
    <location>
        <begin position="29"/>
        <end position="374"/>
    </location>
</feature>
<accession>A0A9D5Q8T6</accession>
<evidence type="ECO:0000256" key="1">
    <source>
        <dbReference type="SAM" id="SignalP"/>
    </source>
</evidence>
<dbReference type="SUPFAM" id="SSF54106">
    <property type="entry name" value="LysM domain"/>
    <property type="match status" value="1"/>
</dbReference>
<keyword evidence="1" id="KW-0732">Signal</keyword>
<dbReference type="PANTHER" id="PTHR34700:SF4">
    <property type="entry name" value="PHAGE-LIKE ELEMENT PBSX PROTEIN XKDP"/>
    <property type="match status" value="1"/>
</dbReference>
<dbReference type="CDD" id="cd00118">
    <property type="entry name" value="LysM"/>
    <property type="match status" value="1"/>
</dbReference>
<organism evidence="3 4">
    <name type="scientific">candidate division KSB3 bacterium</name>
    <dbReference type="NCBI Taxonomy" id="2044937"/>
    <lineage>
        <taxon>Bacteria</taxon>
        <taxon>candidate division KSB3</taxon>
    </lineage>
</organism>
<dbReference type="AlphaFoldDB" id="A0A9D5Q8T6"/>
<dbReference type="EMBL" id="WJJP01000700">
    <property type="protein sequence ID" value="MBD3327181.1"/>
    <property type="molecule type" value="Genomic_DNA"/>
</dbReference>
<name>A0A9D5Q8T6_9BACT</name>
<comment type="caution">
    <text evidence="3">The sequence shown here is derived from an EMBL/GenBank/DDBJ whole genome shotgun (WGS) entry which is preliminary data.</text>
</comment>
<dbReference type="PANTHER" id="PTHR34700">
    <property type="entry name" value="POTASSIUM BINDING PROTEIN KBP"/>
    <property type="match status" value="1"/>
</dbReference>
<feature type="domain" description="LysM" evidence="2">
    <location>
        <begin position="35"/>
        <end position="83"/>
    </location>
</feature>
<sequence length="374" mass="41426">MRRLRYIGVCLVAMATIGLLCGSHQAHAQGDFLSRNYVVQYGDTLWDIAGDHLGNPYRWREIHQNNPQVSNPNLIYPGDILGLASAGVQAGRQPPGARRRSDKAIARPWYGVPAPEPPEIERPKIPEPIVPSPDFIEANGYIVPYTIEQLETEDFGQITGIMPTEEGERTSRIIHSEYGQPGLVFGDMIYINKGLQDNFQEGDIFLGFRPIREIQHPVTAEVLGTQIEILGRLRIKTLEPEISCAEIVKSYTYMQVGNPIMPISELSLPLAKPLVGNSRSYGLKVGNQLIGHIIAEKIQRQGISSGDIVFLDVGAAQGVQPADNFIIYREIGEKYPKQAIGRLTVLSTRKQTSTAMVTESIKVIHIGEKAVLKR</sequence>
<dbReference type="InterPro" id="IPR052196">
    <property type="entry name" value="Bact_Kbp"/>
</dbReference>
<evidence type="ECO:0000313" key="3">
    <source>
        <dbReference type="EMBL" id="MBD3327181.1"/>
    </source>
</evidence>
<dbReference type="PROSITE" id="PS51782">
    <property type="entry name" value="LYSM"/>
    <property type="match status" value="1"/>
</dbReference>
<evidence type="ECO:0000313" key="4">
    <source>
        <dbReference type="Proteomes" id="UP000649604"/>
    </source>
</evidence>
<evidence type="ECO:0000259" key="2">
    <source>
        <dbReference type="PROSITE" id="PS51782"/>
    </source>
</evidence>
<dbReference type="InterPro" id="IPR018392">
    <property type="entry name" value="LysM"/>
</dbReference>
<gene>
    <name evidence="3" type="ORF">GF339_21525</name>
</gene>
<reference evidence="3" key="1">
    <citation type="submission" date="2019-11" db="EMBL/GenBank/DDBJ databases">
        <title>Microbial mats filling the niche in hypersaline microbial mats.</title>
        <authorList>
            <person name="Wong H.L."/>
            <person name="Macleod F.I."/>
            <person name="White R.A. III"/>
            <person name="Burns B.P."/>
        </authorList>
    </citation>
    <scope>NUCLEOTIDE SEQUENCE</scope>
    <source>
        <strain evidence="3">Rbin_158</strain>
    </source>
</reference>
<proteinExistence type="predicted"/>